<accession>A0A285RJ03</accession>
<gene>
    <name evidence="1" type="ORF">SAMN05877831_101333</name>
</gene>
<dbReference type="AlphaFoldDB" id="A0A285RJ03"/>
<dbReference type="OrthoDB" id="47198at2"/>
<dbReference type="Proteomes" id="UP000219111">
    <property type="component" value="Unassembled WGS sequence"/>
</dbReference>
<evidence type="ECO:0000313" key="2">
    <source>
        <dbReference type="Proteomes" id="UP000219111"/>
    </source>
</evidence>
<organism evidence="1 2">
    <name type="scientific">Rhodobacter maris</name>
    <dbReference type="NCBI Taxonomy" id="446682"/>
    <lineage>
        <taxon>Bacteria</taxon>
        <taxon>Pseudomonadati</taxon>
        <taxon>Pseudomonadota</taxon>
        <taxon>Alphaproteobacteria</taxon>
        <taxon>Rhodobacterales</taxon>
        <taxon>Rhodobacter group</taxon>
        <taxon>Rhodobacter</taxon>
    </lineage>
</organism>
<sequence>MTLYYLNTNQQANGDYEVHTGSCTWLPAEGNREYLGQFSNCRDAVAEAKSRHPSWYRINGCKYCCPNCHTS</sequence>
<dbReference type="RefSeq" id="WP_097068359.1">
    <property type="nucleotide sequence ID" value="NZ_OBMT01000001.1"/>
</dbReference>
<dbReference type="EMBL" id="OBMT01000001">
    <property type="protein sequence ID" value="SOB94126.1"/>
    <property type="molecule type" value="Genomic_DNA"/>
</dbReference>
<evidence type="ECO:0000313" key="1">
    <source>
        <dbReference type="EMBL" id="SOB94126.1"/>
    </source>
</evidence>
<keyword evidence="2" id="KW-1185">Reference proteome</keyword>
<proteinExistence type="predicted"/>
<name>A0A285RJ03_9RHOB</name>
<reference evidence="2" key="1">
    <citation type="submission" date="2017-08" db="EMBL/GenBank/DDBJ databases">
        <authorList>
            <person name="Varghese N."/>
            <person name="Submissions S."/>
        </authorList>
    </citation>
    <scope>NUCLEOTIDE SEQUENCE [LARGE SCALE GENOMIC DNA]</scope>
    <source>
        <strain evidence="2">JA276</strain>
    </source>
</reference>
<protein>
    <submittedName>
        <fullName evidence="1">Uncharacterized protein</fullName>
    </submittedName>
</protein>